<reference evidence="1" key="2">
    <citation type="journal article" date="2021" name="PeerJ">
        <title>Extensive microbial diversity within the chicken gut microbiome revealed by metagenomics and culture.</title>
        <authorList>
            <person name="Gilroy R."/>
            <person name="Ravi A."/>
            <person name="Getino M."/>
            <person name="Pursley I."/>
            <person name="Horton D.L."/>
            <person name="Alikhan N.F."/>
            <person name="Baker D."/>
            <person name="Gharbi K."/>
            <person name="Hall N."/>
            <person name="Watson M."/>
            <person name="Adriaenssens E.M."/>
            <person name="Foster-Nyarko E."/>
            <person name="Jarju S."/>
            <person name="Secka A."/>
            <person name="Antonio M."/>
            <person name="Oren A."/>
            <person name="Chaudhuri R.R."/>
            <person name="La Ragione R."/>
            <person name="Hildebrand F."/>
            <person name="Pallen M.J."/>
        </authorList>
    </citation>
    <scope>NUCLEOTIDE SEQUENCE</scope>
    <source>
        <strain evidence="1">CHK184-25365</strain>
    </source>
</reference>
<dbReference type="Gene3D" id="3.40.109.40">
    <property type="match status" value="1"/>
</dbReference>
<dbReference type="EMBL" id="DVGY01000006">
    <property type="protein sequence ID" value="HIR40245.1"/>
    <property type="molecule type" value="Genomic_DNA"/>
</dbReference>
<evidence type="ECO:0000313" key="1">
    <source>
        <dbReference type="EMBL" id="HIR40245.1"/>
    </source>
</evidence>
<reference evidence="1" key="1">
    <citation type="submission" date="2020-10" db="EMBL/GenBank/DDBJ databases">
        <authorList>
            <person name="Gilroy R."/>
        </authorList>
    </citation>
    <scope>NUCLEOTIDE SEQUENCE</scope>
    <source>
        <strain evidence="1">CHK184-25365</strain>
    </source>
</reference>
<protein>
    <submittedName>
        <fullName evidence="1">Methionine synthase</fullName>
    </submittedName>
</protein>
<sequence length="231" mass="25010">MQRKITQLDRQEILRYLGWKGGALTPQMEQLLSECIQSTLDTIRPAYRYQIFPLEKVQQGIAVTGTGLVLTGTSIVRHLEGCDSAYLLAGTIGLAHEQLLRKTMLIRPDAGVVLDSCGSAAAEAVAELADQEIQAQAAAQGKFCTPRFSPGYGDLPLTCQQPLLDALRGLQTLGMTVNSGGLLSPNKSVTAIIGVRDTPVTQTLSPCDACLKRGDCEFRRRNQVCYQSKQG</sequence>
<dbReference type="AlphaFoldDB" id="A0A9D1DD61"/>
<comment type="caution">
    <text evidence="1">The sequence shown here is derived from an EMBL/GenBank/DDBJ whole genome shotgun (WGS) entry which is preliminary data.</text>
</comment>
<organism evidence="1 2">
    <name type="scientific">Candidatus Egerieicola pullicola</name>
    <dbReference type="NCBI Taxonomy" id="2840775"/>
    <lineage>
        <taxon>Bacteria</taxon>
        <taxon>Bacillati</taxon>
        <taxon>Bacillota</taxon>
        <taxon>Clostridia</taxon>
        <taxon>Eubacteriales</taxon>
        <taxon>Oscillospiraceae</taxon>
        <taxon>Oscillospiraceae incertae sedis</taxon>
        <taxon>Candidatus Egerieicola</taxon>
    </lineage>
</organism>
<evidence type="ECO:0000313" key="2">
    <source>
        <dbReference type="Proteomes" id="UP000886749"/>
    </source>
</evidence>
<dbReference type="GO" id="GO:0008705">
    <property type="term" value="F:methionine synthase activity"/>
    <property type="evidence" value="ECO:0007669"/>
    <property type="project" value="InterPro"/>
</dbReference>
<gene>
    <name evidence="1" type="ORF">IAB36_00235</name>
</gene>
<dbReference type="Proteomes" id="UP000886749">
    <property type="component" value="Unassembled WGS sequence"/>
</dbReference>
<dbReference type="InterPro" id="IPR037010">
    <property type="entry name" value="VitB12-dep_Met_synth_activ_sf"/>
</dbReference>
<accession>A0A9D1DD61</accession>
<dbReference type="SUPFAM" id="SSF56507">
    <property type="entry name" value="Methionine synthase activation domain-like"/>
    <property type="match status" value="1"/>
</dbReference>
<proteinExistence type="predicted"/>
<name>A0A9D1DD61_9FIRM</name>